<dbReference type="WBParaSite" id="L893_g23611.t1">
    <property type="protein sequence ID" value="L893_g23611.t1"/>
    <property type="gene ID" value="L893_g23611"/>
</dbReference>
<sequence length="202" mass="23098">MCAPSTARSDQTFRSAIIRSAKRLPDVSVYVYTTNDHRWRGPSPIRLTSKGTHRALLRSAILRPPRVHARRITPSRHPHSRLHFAFLSAVIAQQLSARLLPGSPSGYFDWFLRSPILASFRFLRVPFSVFRRSATTSCDRRRPRANVSYSEVSDKQTTPVRESSPTKRVYAPWNFLVRSRDLIGLRPVIGLSMVIFNPRSWG</sequence>
<name>A0A1I7Z7P7_9BILA</name>
<reference evidence="2" key="1">
    <citation type="submission" date="2016-11" db="UniProtKB">
        <authorList>
            <consortium name="WormBaseParasite"/>
        </authorList>
    </citation>
    <scope>IDENTIFICATION</scope>
</reference>
<proteinExistence type="predicted"/>
<dbReference type="Proteomes" id="UP000095287">
    <property type="component" value="Unplaced"/>
</dbReference>
<evidence type="ECO:0000313" key="1">
    <source>
        <dbReference type="Proteomes" id="UP000095287"/>
    </source>
</evidence>
<organism evidence="1 2">
    <name type="scientific">Steinernema glaseri</name>
    <dbReference type="NCBI Taxonomy" id="37863"/>
    <lineage>
        <taxon>Eukaryota</taxon>
        <taxon>Metazoa</taxon>
        <taxon>Ecdysozoa</taxon>
        <taxon>Nematoda</taxon>
        <taxon>Chromadorea</taxon>
        <taxon>Rhabditida</taxon>
        <taxon>Tylenchina</taxon>
        <taxon>Panagrolaimomorpha</taxon>
        <taxon>Strongyloidoidea</taxon>
        <taxon>Steinernematidae</taxon>
        <taxon>Steinernema</taxon>
    </lineage>
</organism>
<keyword evidence="1" id="KW-1185">Reference proteome</keyword>
<protein>
    <submittedName>
        <fullName evidence="2">Uncharacterized protein</fullName>
    </submittedName>
</protein>
<accession>A0A1I7Z7P7</accession>
<evidence type="ECO:0000313" key="2">
    <source>
        <dbReference type="WBParaSite" id="L893_g23611.t1"/>
    </source>
</evidence>
<dbReference type="AlphaFoldDB" id="A0A1I7Z7P7"/>